<keyword evidence="5 7" id="KW-0238">DNA-binding</keyword>
<evidence type="ECO:0000256" key="8">
    <source>
        <dbReference type="SAM" id="MobiDB-lite"/>
    </source>
</evidence>
<dbReference type="AlphaFoldDB" id="A0A2N1JHM1"/>
<dbReference type="SUPFAM" id="SSF50249">
    <property type="entry name" value="Nucleic acid-binding proteins"/>
    <property type="match status" value="1"/>
</dbReference>
<keyword evidence="4" id="KW-0411">Iron-sulfur</keyword>
<dbReference type="Proteomes" id="UP000232875">
    <property type="component" value="Unassembled WGS sequence"/>
</dbReference>
<dbReference type="InterPro" id="IPR012675">
    <property type="entry name" value="Beta-grasp_dom_sf"/>
</dbReference>
<sequence length="412" mass="45768">MGALDMWSPLLVCPLFAELQSRSREGGSLEGYGLAFSQGSVEKPAKDAPPGLSPWDPHAPKQKRTVPNGTTEKEKFLLYVYKPPGRFAIYPQKLSLNELPSGQVMRTVLDDMLSKPASILDNEAHIYVCTHGTRDCRWLSSLEQREHMSIWGPSLVYSAQLKPRARLGTPEPTPKEVPVSDTAIPLRFRSFEGEWFDATGVLGESLMQVAKRHDLPGIEATCEGELECATCHAYLCDALPGDAMGRGDVDNMPKDADQLFGPISDEEDDMLEYALRLKPSSRLTCQVRSFSSTSAAQLSRMNLIGRLVSQPEVRESRNGKEYLRYVIATNDPLGPPQENGTPAEPTSSFHSIFAFGESTVNRLRELQKGTLMYVEADFRVARTPGEGDMPPQDQILSQHRSYKVILRPKQDV</sequence>
<dbReference type="GO" id="GO:0051537">
    <property type="term" value="F:2 iron, 2 sulfur cluster binding"/>
    <property type="evidence" value="ECO:0007669"/>
    <property type="project" value="UniProtKB-KW"/>
</dbReference>
<evidence type="ECO:0000256" key="3">
    <source>
        <dbReference type="ARBA" id="ARBA00023004"/>
    </source>
</evidence>
<dbReference type="EMBL" id="KZ454987">
    <property type="protein sequence ID" value="PKI86052.1"/>
    <property type="molecule type" value="Genomic_DNA"/>
</dbReference>
<evidence type="ECO:0000256" key="4">
    <source>
        <dbReference type="ARBA" id="ARBA00023014"/>
    </source>
</evidence>
<dbReference type="PANTHER" id="PTHR23426">
    <property type="entry name" value="FERREDOXIN/ADRENODOXIN"/>
    <property type="match status" value="1"/>
</dbReference>
<evidence type="ECO:0000313" key="10">
    <source>
        <dbReference type="Proteomes" id="UP000232875"/>
    </source>
</evidence>
<protein>
    <submittedName>
        <fullName evidence="9">Uncharacterized protein</fullName>
    </submittedName>
</protein>
<gene>
    <name evidence="9" type="ORF">MVES_000421</name>
</gene>
<evidence type="ECO:0000256" key="1">
    <source>
        <dbReference type="ARBA" id="ARBA00022714"/>
    </source>
</evidence>
<proteinExistence type="predicted"/>
<evidence type="ECO:0000256" key="7">
    <source>
        <dbReference type="PROSITE-ProRule" id="PRU00252"/>
    </source>
</evidence>
<dbReference type="GO" id="GO:0009055">
    <property type="term" value="F:electron transfer activity"/>
    <property type="evidence" value="ECO:0007669"/>
    <property type="project" value="TreeGrafter"/>
</dbReference>
<accession>A0A2N1JHM1</accession>
<keyword evidence="2" id="KW-0479">Metal-binding</keyword>
<comment type="cofactor">
    <cofactor evidence="6">
        <name>[2Fe-2S] cluster</name>
        <dbReference type="ChEBI" id="CHEBI:190135"/>
    </cofactor>
</comment>
<reference evidence="9 10" key="1">
    <citation type="submission" date="2017-10" db="EMBL/GenBank/DDBJ databases">
        <title>A novel species of cold-tolerant Malassezia isolated from bats.</title>
        <authorList>
            <person name="Lorch J.M."/>
            <person name="Palmer J.M."/>
            <person name="Vanderwolf K.J."/>
            <person name="Schmidt K.Z."/>
            <person name="Verant M.L."/>
            <person name="Weller T.J."/>
            <person name="Blehert D.S."/>
        </authorList>
    </citation>
    <scope>NUCLEOTIDE SEQUENCE [LARGE SCALE GENOMIC DNA]</scope>
    <source>
        <strain evidence="9 10">NWHC:44797-103</strain>
    </source>
</reference>
<dbReference type="GO" id="GO:0005739">
    <property type="term" value="C:mitochondrion"/>
    <property type="evidence" value="ECO:0007669"/>
    <property type="project" value="TreeGrafter"/>
</dbReference>
<dbReference type="PANTHER" id="PTHR23426:SF65">
    <property type="entry name" value="FERREDOXIN-2, MITOCHONDRIAL"/>
    <property type="match status" value="1"/>
</dbReference>
<evidence type="ECO:0000313" key="9">
    <source>
        <dbReference type="EMBL" id="PKI86052.1"/>
    </source>
</evidence>
<keyword evidence="3" id="KW-0408">Iron</keyword>
<evidence type="ECO:0000256" key="6">
    <source>
        <dbReference type="ARBA" id="ARBA00034078"/>
    </source>
</evidence>
<dbReference type="GO" id="GO:0003697">
    <property type="term" value="F:single-stranded DNA binding"/>
    <property type="evidence" value="ECO:0007669"/>
    <property type="project" value="InterPro"/>
</dbReference>
<dbReference type="InterPro" id="IPR012340">
    <property type="entry name" value="NA-bd_OB-fold"/>
</dbReference>
<dbReference type="InterPro" id="IPR001055">
    <property type="entry name" value="Adrenodoxin-like"/>
</dbReference>
<dbReference type="GO" id="GO:0046872">
    <property type="term" value="F:metal ion binding"/>
    <property type="evidence" value="ECO:0007669"/>
    <property type="project" value="UniProtKB-KW"/>
</dbReference>
<keyword evidence="1" id="KW-0001">2Fe-2S</keyword>
<name>A0A2N1JHM1_9BASI</name>
<organism evidence="9 10">
    <name type="scientific">Malassezia vespertilionis</name>
    <dbReference type="NCBI Taxonomy" id="2020962"/>
    <lineage>
        <taxon>Eukaryota</taxon>
        <taxon>Fungi</taxon>
        <taxon>Dikarya</taxon>
        <taxon>Basidiomycota</taxon>
        <taxon>Ustilaginomycotina</taxon>
        <taxon>Malasseziomycetes</taxon>
        <taxon>Malasseziales</taxon>
        <taxon>Malasseziaceae</taxon>
        <taxon>Malassezia</taxon>
    </lineage>
</organism>
<dbReference type="OrthoDB" id="1078367at2759"/>
<dbReference type="Gene3D" id="3.10.20.30">
    <property type="match status" value="1"/>
</dbReference>
<dbReference type="Pfam" id="PF00436">
    <property type="entry name" value="SSB"/>
    <property type="match status" value="1"/>
</dbReference>
<dbReference type="CDD" id="cd04496">
    <property type="entry name" value="SSB_OBF"/>
    <property type="match status" value="1"/>
</dbReference>
<feature type="region of interest" description="Disordered" evidence="8">
    <location>
        <begin position="41"/>
        <end position="68"/>
    </location>
</feature>
<dbReference type="GO" id="GO:0140647">
    <property type="term" value="P:P450-containing electron transport chain"/>
    <property type="evidence" value="ECO:0007669"/>
    <property type="project" value="InterPro"/>
</dbReference>
<keyword evidence="10" id="KW-1185">Reference proteome</keyword>
<dbReference type="Gene3D" id="2.40.50.140">
    <property type="entry name" value="Nucleic acid-binding proteins"/>
    <property type="match status" value="1"/>
</dbReference>
<evidence type="ECO:0000256" key="5">
    <source>
        <dbReference type="ARBA" id="ARBA00023125"/>
    </source>
</evidence>
<dbReference type="STRING" id="2020962.A0A2N1JHM1"/>
<dbReference type="InterPro" id="IPR036010">
    <property type="entry name" value="2Fe-2S_ferredoxin-like_sf"/>
</dbReference>
<dbReference type="SUPFAM" id="SSF54292">
    <property type="entry name" value="2Fe-2S ferredoxin-like"/>
    <property type="match status" value="1"/>
</dbReference>
<evidence type="ECO:0000256" key="2">
    <source>
        <dbReference type="ARBA" id="ARBA00022723"/>
    </source>
</evidence>
<dbReference type="InterPro" id="IPR000424">
    <property type="entry name" value="Primosome_PriB/ssb"/>
</dbReference>
<dbReference type="PROSITE" id="PS50935">
    <property type="entry name" value="SSB"/>
    <property type="match status" value="1"/>
</dbReference>